<comment type="caution">
    <text evidence="1">The sequence shown here is derived from an EMBL/GenBank/DDBJ whole genome shotgun (WGS) entry which is preliminary data.</text>
</comment>
<reference evidence="2" key="1">
    <citation type="journal article" date="2019" name="Int. J. Syst. Evol. Microbiol.">
        <title>The Global Catalogue of Microorganisms (GCM) 10K type strain sequencing project: providing services to taxonomists for standard genome sequencing and annotation.</title>
        <authorList>
            <consortium name="The Broad Institute Genomics Platform"/>
            <consortium name="The Broad Institute Genome Sequencing Center for Infectious Disease"/>
            <person name="Wu L."/>
            <person name="Ma J."/>
        </authorList>
    </citation>
    <scope>NUCLEOTIDE SEQUENCE [LARGE SCALE GENOMIC DNA]</scope>
    <source>
        <strain evidence="2">KCTC 32465</strain>
    </source>
</reference>
<evidence type="ECO:0000313" key="2">
    <source>
        <dbReference type="Proteomes" id="UP000634455"/>
    </source>
</evidence>
<dbReference type="Gene3D" id="3.40.50.300">
    <property type="entry name" value="P-loop containing nucleotide triphosphate hydrolases"/>
    <property type="match status" value="1"/>
</dbReference>
<sequence length="304" mass="34826">MDKSRVKIFGERNTGTRALKHMLRRGRYVALSMPNAPAPPCNMAWVDLQSSIDQYYSSEWRRLYHDALRDNARHRFAPLHMWKHAAPEWHSDYVAHGVHVIFLVRNPYSWALSMARKPYHMKAPRVGNFENFLARPWLTERRDNCAIVLRSVMHLWNEKLAAYGAFERDARDAGCAVQFLNFENFIANPAQSVCAVLDGFGIATDGVQNVEHSTKDDAQSLSDLQDYYADERWRSRLTSGAVTLINQFVDWDVAGSMGYAPLDPVDFPSELENFERIQFAYDMMNMDLRAEVDLDRKAGATATG</sequence>
<protein>
    <recommendedName>
        <fullName evidence="3">Sulfotransferase family protein</fullName>
    </recommendedName>
</protein>
<gene>
    <name evidence="1" type="ORF">GCM10008927_07960</name>
</gene>
<dbReference type="SUPFAM" id="SSF52540">
    <property type="entry name" value="P-loop containing nucleoside triphosphate hydrolases"/>
    <property type="match status" value="1"/>
</dbReference>
<dbReference type="EMBL" id="BMZF01000001">
    <property type="protein sequence ID" value="GHA45398.1"/>
    <property type="molecule type" value="Genomic_DNA"/>
</dbReference>
<evidence type="ECO:0000313" key="1">
    <source>
        <dbReference type="EMBL" id="GHA45398.1"/>
    </source>
</evidence>
<dbReference type="RefSeq" id="WP_189639245.1">
    <property type="nucleotide sequence ID" value="NZ_BMZF01000001.1"/>
</dbReference>
<dbReference type="InterPro" id="IPR027417">
    <property type="entry name" value="P-loop_NTPase"/>
</dbReference>
<name>A0ABQ3CZ19_9RHOB</name>
<organism evidence="1 2">
    <name type="scientific">Paramylibacter ulvae</name>
    <dbReference type="NCBI Taxonomy" id="1651968"/>
    <lineage>
        <taxon>Bacteria</taxon>
        <taxon>Pseudomonadati</taxon>
        <taxon>Pseudomonadota</taxon>
        <taxon>Alphaproteobacteria</taxon>
        <taxon>Rhodobacterales</taxon>
        <taxon>Paracoccaceae</taxon>
        <taxon>Paramylibacter</taxon>
    </lineage>
</organism>
<proteinExistence type="predicted"/>
<evidence type="ECO:0008006" key="3">
    <source>
        <dbReference type="Google" id="ProtNLM"/>
    </source>
</evidence>
<keyword evidence="2" id="KW-1185">Reference proteome</keyword>
<dbReference type="Proteomes" id="UP000634455">
    <property type="component" value="Unassembled WGS sequence"/>
</dbReference>
<accession>A0ABQ3CZ19</accession>